<dbReference type="AlphaFoldDB" id="S7W6M6"/>
<organism evidence="2 3">
    <name type="scientific">Spraguea lophii (strain 42_110)</name>
    <name type="common">Microsporidian parasite</name>
    <dbReference type="NCBI Taxonomy" id="1358809"/>
    <lineage>
        <taxon>Eukaryota</taxon>
        <taxon>Fungi</taxon>
        <taxon>Fungi incertae sedis</taxon>
        <taxon>Microsporidia</taxon>
        <taxon>Spragueidae</taxon>
        <taxon>Spraguea</taxon>
    </lineage>
</organism>
<accession>S7W6M6</accession>
<evidence type="ECO:0000313" key="3">
    <source>
        <dbReference type="Proteomes" id="UP000014978"/>
    </source>
</evidence>
<dbReference type="InParanoid" id="S7W6M6"/>
<comment type="caution">
    <text evidence="2">The sequence shown here is derived from an EMBL/GenBank/DDBJ whole genome shotgun (WGS) entry which is preliminary data.</text>
</comment>
<evidence type="ECO:0000256" key="1">
    <source>
        <dbReference type="SAM" id="Phobius"/>
    </source>
</evidence>
<keyword evidence="1" id="KW-0812">Transmembrane</keyword>
<evidence type="ECO:0000313" key="2">
    <source>
        <dbReference type="EMBL" id="EPR78446.1"/>
    </source>
</evidence>
<name>S7W6M6_SPRLO</name>
<protein>
    <submittedName>
        <fullName evidence="2">Uncharacterized protein</fullName>
    </submittedName>
</protein>
<proteinExistence type="predicted"/>
<gene>
    <name evidence="2" type="ORF">SLOPH_2581</name>
</gene>
<dbReference type="HOGENOM" id="CLU_2284271_0_0_1"/>
<feature type="transmembrane region" description="Helical" evidence="1">
    <location>
        <begin position="14"/>
        <end position="36"/>
    </location>
</feature>
<dbReference type="EMBL" id="ATCN01000782">
    <property type="protein sequence ID" value="EPR78446.1"/>
    <property type="molecule type" value="Genomic_DNA"/>
</dbReference>
<feature type="transmembrane region" description="Helical" evidence="1">
    <location>
        <begin position="64"/>
        <end position="90"/>
    </location>
</feature>
<sequence>SIFLRLRYPFQPSVIIVEFFFICFKTIFSMVSRFLVCTISKNHRLEVRDILPMHHNRLKHRPTLYFLLLKQLSSTSLCIYTHLFFIFSFINNEFYKINNFVN</sequence>
<dbReference type="Proteomes" id="UP000014978">
    <property type="component" value="Unassembled WGS sequence"/>
</dbReference>
<dbReference type="VEuPathDB" id="MicrosporidiaDB:SLOPH_2581"/>
<keyword evidence="1" id="KW-0472">Membrane</keyword>
<keyword evidence="3" id="KW-1185">Reference proteome</keyword>
<reference evidence="3" key="1">
    <citation type="journal article" date="2013" name="PLoS Genet.">
        <title>The genome of Spraguea lophii and the basis of host-microsporidian interactions.</title>
        <authorList>
            <person name="Campbell S.E."/>
            <person name="Williams T.A."/>
            <person name="Yousuf A."/>
            <person name="Soanes D.M."/>
            <person name="Paszkiewicz K.H."/>
            <person name="Williams B.A.P."/>
        </authorList>
    </citation>
    <scope>NUCLEOTIDE SEQUENCE [LARGE SCALE GENOMIC DNA]</scope>
    <source>
        <strain evidence="3">42_110</strain>
    </source>
</reference>
<keyword evidence="1" id="KW-1133">Transmembrane helix</keyword>
<feature type="non-terminal residue" evidence="2">
    <location>
        <position position="1"/>
    </location>
</feature>